<dbReference type="Proteomes" id="UP001519460">
    <property type="component" value="Unassembled WGS sequence"/>
</dbReference>
<comment type="caution">
    <text evidence="2">The sequence shown here is derived from an EMBL/GenBank/DDBJ whole genome shotgun (WGS) entry which is preliminary data.</text>
</comment>
<evidence type="ECO:0000313" key="3">
    <source>
        <dbReference type="Proteomes" id="UP001519460"/>
    </source>
</evidence>
<accession>A0ABD0K335</accession>
<proteinExistence type="predicted"/>
<keyword evidence="3" id="KW-1185">Reference proteome</keyword>
<feature type="non-terminal residue" evidence="2">
    <location>
        <position position="73"/>
    </location>
</feature>
<name>A0ABD0K335_9CAEN</name>
<organism evidence="2 3">
    <name type="scientific">Batillaria attramentaria</name>
    <dbReference type="NCBI Taxonomy" id="370345"/>
    <lineage>
        <taxon>Eukaryota</taxon>
        <taxon>Metazoa</taxon>
        <taxon>Spiralia</taxon>
        <taxon>Lophotrochozoa</taxon>
        <taxon>Mollusca</taxon>
        <taxon>Gastropoda</taxon>
        <taxon>Caenogastropoda</taxon>
        <taxon>Sorbeoconcha</taxon>
        <taxon>Cerithioidea</taxon>
        <taxon>Batillariidae</taxon>
        <taxon>Batillaria</taxon>
    </lineage>
</organism>
<feature type="region of interest" description="Disordered" evidence="1">
    <location>
        <begin position="46"/>
        <end position="73"/>
    </location>
</feature>
<gene>
    <name evidence="2" type="ORF">BaRGS_00027518</name>
</gene>
<dbReference type="AlphaFoldDB" id="A0ABD0K335"/>
<evidence type="ECO:0000256" key="1">
    <source>
        <dbReference type="SAM" id="MobiDB-lite"/>
    </source>
</evidence>
<protein>
    <submittedName>
        <fullName evidence="2">Uncharacterized protein</fullName>
    </submittedName>
</protein>
<evidence type="ECO:0000313" key="2">
    <source>
        <dbReference type="EMBL" id="KAK7481258.1"/>
    </source>
</evidence>
<sequence length="73" mass="9169">ARLERPPDAHAAWRERVGQPWGRTWSSSNTAMRKRRYREHIRLTNPEKYLQEKQKTRERMRRLRNCQRLQRRQ</sequence>
<reference evidence="2 3" key="1">
    <citation type="journal article" date="2023" name="Sci. Data">
        <title>Genome assembly of the Korean intertidal mud-creeper Batillaria attramentaria.</title>
        <authorList>
            <person name="Patra A.K."/>
            <person name="Ho P.T."/>
            <person name="Jun S."/>
            <person name="Lee S.J."/>
            <person name="Kim Y."/>
            <person name="Won Y.J."/>
        </authorList>
    </citation>
    <scope>NUCLEOTIDE SEQUENCE [LARGE SCALE GENOMIC DNA]</scope>
    <source>
        <strain evidence="2">Wonlab-2016</strain>
    </source>
</reference>
<dbReference type="EMBL" id="JACVVK020000265">
    <property type="protein sequence ID" value="KAK7481258.1"/>
    <property type="molecule type" value="Genomic_DNA"/>
</dbReference>
<feature type="compositionally biased region" description="Basic residues" evidence="1">
    <location>
        <begin position="58"/>
        <end position="73"/>
    </location>
</feature>
<feature type="non-terminal residue" evidence="2">
    <location>
        <position position="1"/>
    </location>
</feature>